<comment type="caution">
    <text evidence="1">The sequence shown here is derived from an EMBL/GenBank/DDBJ whole genome shotgun (WGS) entry which is preliminary data.</text>
</comment>
<sequence length="123" mass="13826">MIAPHVAAEATKRKTPHIIVQANTPYDIDETLENLEVRTINCDRSITCERFYELSQEIVDIHLALEPLVAPFDGSSEQPMTMEAIIQFTKRRSDEASQALDAVMSAMKLHKRVCADAHAQLFS</sequence>
<dbReference type="OrthoDB" id="69996at2759"/>
<dbReference type="EMBL" id="BSXW01002093">
    <property type="protein sequence ID" value="GMF40758.1"/>
    <property type="molecule type" value="Genomic_DNA"/>
</dbReference>
<name>A0A9W7CSK5_9STRA</name>
<organism evidence="1 2">
    <name type="scientific">Phytophthora lilii</name>
    <dbReference type="NCBI Taxonomy" id="2077276"/>
    <lineage>
        <taxon>Eukaryota</taxon>
        <taxon>Sar</taxon>
        <taxon>Stramenopiles</taxon>
        <taxon>Oomycota</taxon>
        <taxon>Peronosporomycetes</taxon>
        <taxon>Peronosporales</taxon>
        <taxon>Peronosporaceae</taxon>
        <taxon>Phytophthora</taxon>
    </lineage>
</organism>
<keyword evidence="2" id="KW-1185">Reference proteome</keyword>
<accession>A0A9W7CSK5</accession>
<protein>
    <submittedName>
        <fullName evidence="1">Unnamed protein product</fullName>
    </submittedName>
</protein>
<reference evidence="1" key="1">
    <citation type="submission" date="2023-04" db="EMBL/GenBank/DDBJ databases">
        <title>Phytophthora lilii NBRC 32176.</title>
        <authorList>
            <person name="Ichikawa N."/>
            <person name="Sato H."/>
            <person name="Tonouchi N."/>
        </authorList>
    </citation>
    <scope>NUCLEOTIDE SEQUENCE</scope>
    <source>
        <strain evidence="1">NBRC 32176</strain>
    </source>
</reference>
<gene>
    <name evidence="1" type="ORF">Plil01_001656100</name>
</gene>
<dbReference type="Proteomes" id="UP001165083">
    <property type="component" value="Unassembled WGS sequence"/>
</dbReference>
<proteinExistence type="predicted"/>
<dbReference type="AlphaFoldDB" id="A0A9W7CSK5"/>
<evidence type="ECO:0000313" key="2">
    <source>
        <dbReference type="Proteomes" id="UP001165083"/>
    </source>
</evidence>
<evidence type="ECO:0000313" key="1">
    <source>
        <dbReference type="EMBL" id="GMF40758.1"/>
    </source>
</evidence>